<dbReference type="EMBL" id="CAFBOM010000224">
    <property type="protein sequence ID" value="CAB4995733.1"/>
    <property type="molecule type" value="Genomic_DNA"/>
</dbReference>
<dbReference type="AlphaFoldDB" id="A0A6J7NYB2"/>
<name>A0A6J7NYB2_9ZZZZ</name>
<accession>A0A6J7NYB2</accession>
<gene>
    <name evidence="1" type="ORF">UFOPK3957_01271</name>
</gene>
<evidence type="ECO:0000313" key="1">
    <source>
        <dbReference type="EMBL" id="CAB4995733.1"/>
    </source>
</evidence>
<reference evidence="1" key="1">
    <citation type="submission" date="2020-05" db="EMBL/GenBank/DDBJ databases">
        <authorList>
            <person name="Chiriac C."/>
            <person name="Salcher M."/>
            <person name="Ghai R."/>
            <person name="Kavagutti S V."/>
        </authorList>
    </citation>
    <scope>NUCLEOTIDE SEQUENCE</scope>
</reference>
<proteinExistence type="predicted"/>
<organism evidence="1">
    <name type="scientific">freshwater metagenome</name>
    <dbReference type="NCBI Taxonomy" id="449393"/>
    <lineage>
        <taxon>unclassified sequences</taxon>
        <taxon>metagenomes</taxon>
        <taxon>ecological metagenomes</taxon>
    </lineage>
</organism>
<protein>
    <submittedName>
        <fullName evidence="1">Unannotated protein</fullName>
    </submittedName>
</protein>
<sequence length="217" mass="21646">MSVGGEPGAGVDAVDLGASGGRELGGFEDEHAGSLAHDESVAAEVVWTRGGHRIVVAGRECAHGGEAGHRDRVDACLGAAGDDDIGAPGLNHACSVGNGLGTGGACAHGGVHAGTGTDLKADDCGRPVRHDHRDHVRGDPGGAALEQGVIGVHERGDAANAGCDHRAEPVGVDLGRTGVSPRLAGGNEGCLLGPVHLANVNPVEDFGRINRHDSGDF</sequence>